<comment type="caution">
    <text evidence="6">The sequence shown here is derived from an EMBL/GenBank/DDBJ whole genome shotgun (WGS) entry which is preliminary data.</text>
</comment>
<evidence type="ECO:0000259" key="5">
    <source>
        <dbReference type="PROSITE" id="PS50949"/>
    </source>
</evidence>
<keyword evidence="2" id="KW-0238">DNA-binding</keyword>
<evidence type="ECO:0000256" key="3">
    <source>
        <dbReference type="ARBA" id="ARBA00023163"/>
    </source>
</evidence>
<dbReference type="GO" id="GO:0003677">
    <property type="term" value="F:DNA binding"/>
    <property type="evidence" value="ECO:0007669"/>
    <property type="project" value="UniProtKB-KW"/>
</dbReference>
<keyword evidence="7" id="KW-1185">Reference proteome</keyword>
<dbReference type="Pfam" id="PF00392">
    <property type="entry name" value="GntR"/>
    <property type="match status" value="1"/>
</dbReference>
<dbReference type="PANTHER" id="PTHR43537">
    <property type="entry name" value="TRANSCRIPTIONAL REGULATOR, GNTR FAMILY"/>
    <property type="match status" value="1"/>
</dbReference>
<dbReference type="GO" id="GO:0003700">
    <property type="term" value="F:DNA-binding transcription factor activity"/>
    <property type="evidence" value="ECO:0007669"/>
    <property type="project" value="InterPro"/>
</dbReference>
<dbReference type="Gene3D" id="1.10.10.10">
    <property type="entry name" value="Winged helix-like DNA-binding domain superfamily/Winged helix DNA-binding domain"/>
    <property type="match status" value="1"/>
</dbReference>
<dbReference type="RefSeq" id="WP_244644379.1">
    <property type="nucleotide sequence ID" value="NZ_BMCT01000003.1"/>
</dbReference>
<reference evidence="6" key="1">
    <citation type="journal article" date="2014" name="Int. J. Syst. Evol. Microbiol.">
        <title>Complete genome sequence of Corynebacterium casei LMG S-19264T (=DSM 44701T), isolated from a smear-ripened cheese.</title>
        <authorList>
            <consortium name="US DOE Joint Genome Institute (JGI-PGF)"/>
            <person name="Walter F."/>
            <person name="Albersmeier A."/>
            <person name="Kalinowski J."/>
            <person name="Ruckert C."/>
        </authorList>
    </citation>
    <scope>NUCLEOTIDE SEQUENCE</scope>
    <source>
        <strain evidence="6">CCM 7897</strain>
    </source>
</reference>
<dbReference type="InterPro" id="IPR036388">
    <property type="entry name" value="WH-like_DNA-bd_sf"/>
</dbReference>
<dbReference type="SUPFAM" id="SSF48008">
    <property type="entry name" value="GntR ligand-binding domain-like"/>
    <property type="match status" value="1"/>
</dbReference>
<dbReference type="EMBL" id="BMCT01000003">
    <property type="protein sequence ID" value="GGF66277.1"/>
    <property type="molecule type" value="Genomic_DNA"/>
</dbReference>
<accession>A0A917FBW8</accession>
<dbReference type="PROSITE" id="PS50949">
    <property type="entry name" value="HTH_GNTR"/>
    <property type="match status" value="1"/>
</dbReference>
<organism evidence="6 7">
    <name type="scientific">Azorhizobium oxalatiphilum</name>
    <dbReference type="NCBI Taxonomy" id="980631"/>
    <lineage>
        <taxon>Bacteria</taxon>
        <taxon>Pseudomonadati</taxon>
        <taxon>Pseudomonadota</taxon>
        <taxon>Alphaproteobacteria</taxon>
        <taxon>Hyphomicrobiales</taxon>
        <taxon>Xanthobacteraceae</taxon>
        <taxon>Azorhizobium</taxon>
    </lineage>
</organism>
<dbReference type="SMART" id="SM00895">
    <property type="entry name" value="FCD"/>
    <property type="match status" value="1"/>
</dbReference>
<dbReference type="InterPro" id="IPR011711">
    <property type="entry name" value="GntR_C"/>
</dbReference>
<name>A0A917FBW8_9HYPH</name>
<keyword evidence="3" id="KW-0804">Transcription</keyword>
<dbReference type="Gene3D" id="1.20.120.530">
    <property type="entry name" value="GntR ligand-binding domain-like"/>
    <property type="match status" value="1"/>
</dbReference>
<evidence type="ECO:0000256" key="4">
    <source>
        <dbReference type="SAM" id="MobiDB-lite"/>
    </source>
</evidence>
<feature type="region of interest" description="Disordered" evidence="4">
    <location>
        <begin position="251"/>
        <end position="276"/>
    </location>
</feature>
<dbReference type="PANTHER" id="PTHR43537:SF45">
    <property type="entry name" value="GNTR FAMILY REGULATORY PROTEIN"/>
    <property type="match status" value="1"/>
</dbReference>
<dbReference type="Pfam" id="PF07729">
    <property type="entry name" value="FCD"/>
    <property type="match status" value="1"/>
</dbReference>
<evidence type="ECO:0000256" key="2">
    <source>
        <dbReference type="ARBA" id="ARBA00023125"/>
    </source>
</evidence>
<keyword evidence="1" id="KW-0805">Transcription regulation</keyword>
<proteinExistence type="predicted"/>
<evidence type="ECO:0000256" key="1">
    <source>
        <dbReference type="ARBA" id="ARBA00023015"/>
    </source>
</evidence>
<evidence type="ECO:0000313" key="6">
    <source>
        <dbReference type="EMBL" id="GGF66277.1"/>
    </source>
</evidence>
<dbReference type="SMART" id="SM00345">
    <property type="entry name" value="HTH_GNTR"/>
    <property type="match status" value="1"/>
</dbReference>
<dbReference type="InterPro" id="IPR036390">
    <property type="entry name" value="WH_DNA-bd_sf"/>
</dbReference>
<dbReference type="InterPro" id="IPR000524">
    <property type="entry name" value="Tscrpt_reg_HTH_GntR"/>
</dbReference>
<reference evidence="6" key="2">
    <citation type="submission" date="2020-09" db="EMBL/GenBank/DDBJ databases">
        <authorList>
            <person name="Sun Q."/>
            <person name="Sedlacek I."/>
        </authorList>
    </citation>
    <scope>NUCLEOTIDE SEQUENCE</scope>
    <source>
        <strain evidence="6">CCM 7897</strain>
    </source>
</reference>
<sequence length="276" mass="29815">MTLERNNGRWGMGTESFGLPQKVRAIPASARIHALLREQIIGMEIAPGTALQEKQIALSCGVSRTPVREAILKLADERLVDIFPQHGTFVSRISVPAMRDAMVIRQALEGAAVRGAAAIADEAGIVRLQRLLAEQKATHDAGHLAAFHATDEAFHQAIAEIAGHPNLWRVVRQEKAQVDRCRILSLPAADRRLLVIADHAAIVEGIAAHDPDAAEAAMRHHLGAVMPVVSLMVERHPGYFEGLEAAPEIKAAPPANGAKSAAKTTTKTKTSRERKR</sequence>
<gene>
    <name evidence="6" type="ORF">GCM10007301_27470</name>
</gene>
<dbReference type="InterPro" id="IPR008920">
    <property type="entry name" value="TF_FadR/GntR_C"/>
</dbReference>
<feature type="domain" description="HTH gntR-type" evidence="5">
    <location>
        <begin position="26"/>
        <end position="93"/>
    </location>
</feature>
<dbReference type="Proteomes" id="UP000606044">
    <property type="component" value="Unassembled WGS sequence"/>
</dbReference>
<protein>
    <submittedName>
        <fullName evidence="6">GntR family transcriptional regulator</fullName>
    </submittedName>
</protein>
<evidence type="ECO:0000313" key="7">
    <source>
        <dbReference type="Proteomes" id="UP000606044"/>
    </source>
</evidence>
<dbReference type="SUPFAM" id="SSF46785">
    <property type="entry name" value="Winged helix' DNA-binding domain"/>
    <property type="match status" value="1"/>
</dbReference>
<dbReference type="AlphaFoldDB" id="A0A917FBW8"/>
<dbReference type="CDD" id="cd07377">
    <property type="entry name" value="WHTH_GntR"/>
    <property type="match status" value="1"/>
</dbReference>
<feature type="compositionally biased region" description="Low complexity" evidence="4">
    <location>
        <begin position="251"/>
        <end position="268"/>
    </location>
</feature>